<dbReference type="Pfam" id="PF21926">
    <property type="entry name" value="FeeM"/>
    <property type="match status" value="1"/>
</dbReference>
<dbReference type="Gene3D" id="3.40.630.30">
    <property type="match status" value="1"/>
</dbReference>
<dbReference type="AlphaFoldDB" id="I0IRN9"/>
<feature type="domain" description="N-acyl amino acid synthase FeeM catalytic core" evidence="1">
    <location>
        <begin position="65"/>
        <end position="212"/>
    </location>
</feature>
<dbReference type="OrthoDB" id="9783696at2"/>
<keyword evidence="3" id="KW-1185">Reference proteome</keyword>
<organism evidence="2 3">
    <name type="scientific">Leptospirillum ferrooxidans (strain C2-3)</name>
    <dbReference type="NCBI Taxonomy" id="1162668"/>
    <lineage>
        <taxon>Bacteria</taxon>
        <taxon>Pseudomonadati</taxon>
        <taxon>Nitrospirota</taxon>
        <taxon>Nitrospiria</taxon>
        <taxon>Nitrospirales</taxon>
        <taxon>Nitrospiraceae</taxon>
        <taxon>Leptospirillum</taxon>
    </lineage>
</organism>
<dbReference type="PATRIC" id="fig|1162668.3.peg.2686"/>
<evidence type="ECO:0000313" key="2">
    <source>
        <dbReference type="EMBL" id="BAM07938.1"/>
    </source>
</evidence>
<reference evidence="2 3" key="1">
    <citation type="journal article" date="2012" name="J. Bacteriol.">
        <title>Complete Genome Sequence of Leptospirillum ferrooxidans Strain C2-3, Isolated from a Fresh Volcanic Ash Deposit on the Island of Miyake, Japan.</title>
        <authorList>
            <person name="Fujimura R."/>
            <person name="Sato Y."/>
            <person name="Nishizawa T."/>
            <person name="Oshima K."/>
            <person name="Kim S.-W."/>
            <person name="Hattori M."/>
            <person name="Kamijo T."/>
            <person name="Ohta H."/>
        </authorList>
    </citation>
    <scope>NUCLEOTIDE SEQUENCE [LARGE SCALE GENOMIC DNA]</scope>
    <source>
        <strain evidence="2 3">C2-3</strain>
    </source>
</reference>
<dbReference type="SUPFAM" id="SSF55729">
    <property type="entry name" value="Acyl-CoA N-acyltransferases (Nat)"/>
    <property type="match status" value="1"/>
</dbReference>
<dbReference type="Proteomes" id="UP000007382">
    <property type="component" value="Chromosome"/>
</dbReference>
<dbReference type="KEGG" id="lfc:LFE_2266"/>
<dbReference type="EMBL" id="AP012342">
    <property type="protein sequence ID" value="BAM07938.1"/>
    <property type="molecule type" value="Genomic_DNA"/>
</dbReference>
<accession>I0IRN9</accession>
<gene>
    <name evidence="2" type="ordered locus">LFE_2266</name>
</gene>
<evidence type="ECO:0000259" key="1">
    <source>
        <dbReference type="Pfam" id="PF21926"/>
    </source>
</evidence>
<protein>
    <recommendedName>
        <fullName evidence="1">N-acyl amino acid synthase FeeM catalytic core domain-containing protein</fullName>
    </recommendedName>
</protein>
<dbReference type="RefSeq" id="WP_014450421.1">
    <property type="nucleotide sequence ID" value="NC_017094.1"/>
</dbReference>
<proteinExistence type="predicted"/>
<dbReference type="HOGENOM" id="CLU_080974_0_0_0"/>
<dbReference type="STRING" id="1162668.LFE_2266"/>
<name>I0IRN9_LEPFC</name>
<evidence type="ECO:0000313" key="3">
    <source>
        <dbReference type="Proteomes" id="UP000007382"/>
    </source>
</evidence>
<sequence>MADSSMAPTAAETEDIIAAFFTTVPNTLAPISLNKTEPESTEETFSERRQFRIRLANTPERRESANVLIDRMYAWKGYGRGSLVSENPHRITLITYGMENQVIGTISVGMDSPEGLFADENYHEELESLRNQGCRLCEYNALAVDSSIKSKRVLASLFHIAMLYPYGLFGYTDGVIEVAPNHAGFYRKMMGFTQIGEERICPRVNVPGVLLRGNFAEANERIARVGGLMDKETTDMSLFPYFFSKTDADGILGRLRNMA</sequence>
<dbReference type="eggNOG" id="COG0476">
    <property type="taxonomic scope" value="Bacteria"/>
</dbReference>
<dbReference type="InterPro" id="IPR016181">
    <property type="entry name" value="Acyl_CoA_acyltransferase"/>
</dbReference>
<reference evidence="3" key="2">
    <citation type="submission" date="2012-03" db="EMBL/GenBank/DDBJ databases">
        <title>The complete genome sequence of the pioneer microbe on fresh volcanic deposit, Leptospirillum ferrooxidans strain C2-3.</title>
        <authorList>
            <person name="Fujimura R."/>
            <person name="Sato Y."/>
            <person name="Nishizawa T."/>
            <person name="Nanba K."/>
            <person name="Oshima K."/>
            <person name="Hattori M."/>
            <person name="Kamijo T."/>
            <person name="Ohta H."/>
        </authorList>
    </citation>
    <scope>NUCLEOTIDE SEQUENCE [LARGE SCALE GENOMIC DNA]</scope>
    <source>
        <strain evidence="3">C2-3</strain>
    </source>
</reference>
<dbReference type="InterPro" id="IPR054597">
    <property type="entry name" value="FeeM_cat"/>
</dbReference>